<evidence type="ECO:0000313" key="1">
    <source>
        <dbReference type="EMBL" id="MFC4195675.1"/>
    </source>
</evidence>
<dbReference type="SUPFAM" id="SSF81301">
    <property type="entry name" value="Nucleotidyltransferase"/>
    <property type="match status" value="1"/>
</dbReference>
<dbReference type="Proteomes" id="UP001595792">
    <property type="component" value="Unassembled WGS sequence"/>
</dbReference>
<sequence>MSFDKENPEMLLLLETFEQFDLRYLIVGGFAVNRYGYNRTTGD</sequence>
<dbReference type="InterPro" id="IPR043519">
    <property type="entry name" value="NT_sf"/>
</dbReference>
<keyword evidence="2" id="KW-1185">Reference proteome</keyword>
<protein>
    <submittedName>
        <fullName evidence="1">Uncharacterized protein</fullName>
    </submittedName>
</protein>
<comment type="caution">
    <text evidence="1">The sequence shown here is derived from an EMBL/GenBank/DDBJ whole genome shotgun (WGS) entry which is preliminary data.</text>
</comment>
<accession>A0ABV8NFC1</accession>
<proteinExistence type="predicted"/>
<organism evidence="1 2">
    <name type="scientific">Pedobacter jamesrossensis</name>
    <dbReference type="NCBI Taxonomy" id="1908238"/>
    <lineage>
        <taxon>Bacteria</taxon>
        <taxon>Pseudomonadati</taxon>
        <taxon>Bacteroidota</taxon>
        <taxon>Sphingobacteriia</taxon>
        <taxon>Sphingobacteriales</taxon>
        <taxon>Sphingobacteriaceae</taxon>
        <taxon>Pedobacter</taxon>
    </lineage>
</organism>
<evidence type="ECO:0000313" key="2">
    <source>
        <dbReference type="Proteomes" id="UP001595792"/>
    </source>
</evidence>
<dbReference type="RefSeq" id="WP_378958989.1">
    <property type="nucleotide sequence ID" value="NZ_JBHRXC010000016.1"/>
</dbReference>
<dbReference type="EMBL" id="JBHSBY010000019">
    <property type="protein sequence ID" value="MFC4195675.1"/>
    <property type="molecule type" value="Genomic_DNA"/>
</dbReference>
<gene>
    <name evidence="1" type="ORF">ACFOUY_03075</name>
</gene>
<name>A0ABV8NFC1_9SPHI</name>
<reference evidence="2" key="1">
    <citation type="journal article" date="2019" name="Int. J. Syst. Evol. Microbiol.">
        <title>The Global Catalogue of Microorganisms (GCM) 10K type strain sequencing project: providing services to taxonomists for standard genome sequencing and annotation.</title>
        <authorList>
            <consortium name="The Broad Institute Genomics Platform"/>
            <consortium name="The Broad Institute Genome Sequencing Center for Infectious Disease"/>
            <person name="Wu L."/>
            <person name="Ma J."/>
        </authorList>
    </citation>
    <scope>NUCLEOTIDE SEQUENCE [LARGE SCALE GENOMIC DNA]</scope>
    <source>
        <strain evidence="2">CCM 8689</strain>
    </source>
</reference>